<name>A0A1X7SNW8_AMPQE</name>
<dbReference type="AlphaFoldDB" id="A0A1X7SNW8"/>
<proteinExistence type="predicted"/>
<sequence>MYNNGSRIGRIRRHSKELLKNLQQAPPTSCSNDASEDGDLSLNPYDIMNGKMCATPLLIPIEETEDETPRTTPTLKSPPVTSKRTTRTPPSRGHVTFGSDTILKKELDEFSKVMNFVEKQEKAKELRVTSPFLPSPAPSSLPLTSPYSIGVPQQNSNHHLVSPPPPYSVASNFPPGPGYLRGHCPSHYNSYVTSPDTPYSLEPRPLQHLPSSTLSQIGNLLSSPVSSTAPSQPLPNHMSTFDFPSHQPAPPPPGYHHHGNGMFPNQMYPIPHHPPPPPHQSNNVVWNGYSPVAGQKRALPHVGGDYVTPSPKMSHCPSSMMNYPLVPNQLQNPCPQFPPGETPSFSHLS</sequence>
<evidence type="ECO:0000256" key="1">
    <source>
        <dbReference type="SAM" id="MobiDB-lite"/>
    </source>
</evidence>
<feature type="region of interest" description="Disordered" evidence="1">
    <location>
        <begin position="62"/>
        <end position="97"/>
    </location>
</feature>
<feature type="region of interest" description="Disordered" evidence="1">
    <location>
        <begin position="1"/>
        <end position="37"/>
    </location>
</feature>
<feature type="compositionally biased region" description="Polar residues" evidence="1">
    <location>
        <begin position="217"/>
        <end position="231"/>
    </location>
</feature>
<dbReference type="EnsemblMetazoa" id="Aqu2.1.03789_001">
    <property type="protein sequence ID" value="Aqu2.1.03789_001"/>
    <property type="gene ID" value="Aqu2.1.03789"/>
</dbReference>
<reference evidence="2" key="1">
    <citation type="submission" date="2017-05" db="UniProtKB">
        <authorList>
            <consortium name="EnsemblMetazoa"/>
        </authorList>
    </citation>
    <scope>IDENTIFICATION</scope>
</reference>
<organism evidence="2">
    <name type="scientific">Amphimedon queenslandica</name>
    <name type="common">Sponge</name>
    <dbReference type="NCBI Taxonomy" id="400682"/>
    <lineage>
        <taxon>Eukaryota</taxon>
        <taxon>Metazoa</taxon>
        <taxon>Porifera</taxon>
        <taxon>Demospongiae</taxon>
        <taxon>Heteroscleromorpha</taxon>
        <taxon>Haplosclerida</taxon>
        <taxon>Niphatidae</taxon>
        <taxon>Amphimedon</taxon>
    </lineage>
</organism>
<feature type="compositionally biased region" description="Polar residues" evidence="1">
    <location>
        <begin position="21"/>
        <end position="33"/>
    </location>
</feature>
<protein>
    <submittedName>
        <fullName evidence="2">Uncharacterized protein</fullName>
    </submittedName>
</protein>
<evidence type="ECO:0000313" key="2">
    <source>
        <dbReference type="EnsemblMetazoa" id="Aqu2.1.03789_001"/>
    </source>
</evidence>
<feature type="region of interest" description="Disordered" evidence="1">
    <location>
        <begin position="217"/>
        <end position="261"/>
    </location>
</feature>
<feature type="compositionally biased region" description="Low complexity" evidence="1">
    <location>
        <begin position="70"/>
        <end position="92"/>
    </location>
</feature>
<dbReference type="InParanoid" id="A0A1X7SNW8"/>
<accession>A0A1X7SNW8</accession>